<evidence type="ECO:0000313" key="2">
    <source>
        <dbReference type="EMBL" id="KAK0751686.1"/>
    </source>
</evidence>
<feature type="compositionally biased region" description="Acidic residues" evidence="1">
    <location>
        <begin position="124"/>
        <end position="135"/>
    </location>
</feature>
<name>A0AA40F6E6_9PEZI</name>
<protein>
    <submittedName>
        <fullName evidence="2">Uncharacterized protein</fullName>
    </submittedName>
</protein>
<dbReference type="EMBL" id="JAUKUD010000002">
    <property type="protein sequence ID" value="KAK0751686.1"/>
    <property type="molecule type" value="Genomic_DNA"/>
</dbReference>
<keyword evidence="3" id="KW-1185">Reference proteome</keyword>
<proteinExistence type="predicted"/>
<evidence type="ECO:0000313" key="3">
    <source>
        <dbReference type="Proteomes" id="UP001172155"/>
    </source>
</evidence>
<reference evidence="2" key="1">
    <citation type="submission" date="2023-06" db="EMBL/GenBank/DDBJ databases">
        <title>Genome-scale phylogeny and comparative genomics of the fungal order Sordariales.</title>
        <authorList>
            <consortium name="Lawrence Berkeley National Laboratory"/>
            <person name="Hensen N."/>
            <person name="Bonometti L."/>
            <person name="Westerberg I."/>
            <person name="Brannstrom I.O."/>
            <person name="Guillou S."/>
            <person name="Cros-Aarteil S."/>
            <person name="Calhoun S."/>
            <person name="Haridas S."/>
            <person name="Kuo A."/>
            <person name="Mondo S."/>
            <person name="Pangilinan J."/>
            <person name="Riley R."/>
            <person name="LaButti K."/>
            <person name="Andreopoulos B."/>
            <person name="Lipzen A."/>
            <person name="Chen C."/>
            <person name="Yanf M."/>
            <person name="Daum C."/>
            <person name="Ng V."/>
            <person name="Clum A."/>
            <person name="Steindorff A."/>
            <person name="Ohm R."/>
            <person name="Martin F."/>
            <person name="Silar P."/>
            <person name="Natvig D."/>
            <person name="Lalanne C."/>
            <person name="Gautier V."/>
            <person name="Ament-velasquez S.L."/>
            <person name="Kruys A."/>
            <person name="Hutchinson M.I."/>
            <person name="Powell A.J."/>
            <person name="Barry K."/>
            <person name="Miller A.N."/>
            <person name="Grigoriev I.V."/>
            <person name="Debuchy R."/>
            <person name="Gladieux P."/>
            <person name="Thoren M.H."/>
            <person name="Johannesson H."/>
        </authorList>
    </citation>
    <scope>NUCLEOTIDE SEQUENCE</scope>
    <source>
        <strain evidence="2">SMH3187-1</strain>
    </source>
</reference>
<dbReference type="AlphaFoldDB" id="A0AA40F6E6"/>
<gene>
    <name evidence="2" type="ORF">B0T18DRAFT_74884</name>
</gene>
<comment type="caution">
    <text evidence="2">The sequence shown here is derived from an EMBL/GenBank/DDBJ whole genome shotgun (WGS) entry which is preliminary data.</text>
</comment>
<organism evidence="2 3">
    <name type="scientific">Schizothecium vesticola</name>
    <dbReference type="NCBI Taxonomy" id="314040"/>
    <lineage>
        <taxon>Eukaryota</taxon>
        <taxon>Fungi</taxon>
        <taxon>Dikarya</taxon>
        <taxon>Ascomycota</taxon>
        <taxon>Pezizomycotina</taxon>
        <taxon>Sordariomycetes</taxon>
        <taxon>Sordariomycetidae</taxon>
        <taxon>Sordariales</taxon>
        <taxon>Schizotheciaceae</taxon>
        <taxon>Schizothecium</taxon>
    </lineage>
</organism>
<accession>A0AA40F6E6</accession>
<sequence>MCFHSRLIHGCGHYQWGGVFVRCSTERRFDKGELDEGCSAMWSHGFRTIGTVAQCPKCVKAKAKTDDKLAAIKAQLRALKTSIGARPTKKSEGEADTPAESDPATVATAGVESPFAVASSYPTPDEDNNVEDDEDDEVNEVMEEIKYLYSEVSYGSVPEHPVPEHPDPEHRPLKLVRDVVLARGPAISQSTRRGRRWVSG</sequence>
<dbReference type="Proteomes" id="UP001172155">
    <property type="component" value="Unassembled WGS sequence"/>
</dbReference>
<feature type="region of interest" description="Disordered" evidence="1">
    <location>
        <begin position="83"/>
        <end position="135"/>
    </location>
</feature>
<evidence type="ECO:0000256" key="1">
    <source>
        <dbReference type="SAM" id="MobiDB-lite"/>
    </source>
</evidence>